<name>A0ABT9VE83_9BACI</name>
<dbReference type="CDD" id="cd04301">
    <property type="entry name" value="NAT_SF"/>
    <property type="match status" value="1"/>
</dbReference>
<evidence type="ECO:0000313" key="3">
    <source>
        <dbReference type="EMBL" id="MDQ0159241.1"/>
    </source>
</evidence>
<sequence>MIEMIREAIEHELDQIEEIVDEAKQVMAQAGLTQWGETYPLREHYEKDLHNGELYVCEQDDQVIGVACISNKGHEEYHEIAWSEADAFLCLKRVAVSPQARQKGVGLAFYEYAEQLAAQHDIPYIRTDTNGENEAALKLFEKGNYTLVDRQYHGQFPQPFYYYEKKVHSS</sequence>
<dbReference type="Gene3D" id="3.40.630.30">
    <property type="match status" value="1"/>
</dbReference>
<keyword evidence="4" id="KW-1185">Reference proteome</keyword>
<protein>
    <submittedName>
        <fullName evidence="3">Ribosomal protein S18 acetylase RimI-like enzyme</fullName>
    </submittedName>
</protein>
<comment type="caution">
    <text evidence="3">The sequence shown here is derived from an EMBL/GenBank/DDBJ whole genome shotgun (WGS) entry which is preliminary data.</text>
</comment>
<evidence type="ECO:0000313" key="4">
    <source>
        <dbReference type="Proteomes" id="UP001224359"/>
    </source>
</evidence>
<proteinExistence type="predicted"/>
<evidence type="ECO:0000259" key="2">
    <source>
        <dbReference type="PROSITE" id="PS51186"/>
    </source>
</evidence>
<dbReference type="PANTHER" id="PTHR43072:SF52">
    <property type="entry name" value="GCN5-RELATED N-ACETYLTRANSFERASE"/>
    <property type="match status" value="1"/>
</dbReference>
<reference evidence="3 4" key="1">
    <citation type="submission" date="2023-07" db="EMBL/GenBank/DDBJ databases">
        <title>Genomic Encyclopedia of Type Strains, Phase IV (KMG-IV): sequencing the most valuable type-strain genomes for metagenomic binning, comparative biology and taxonomic classification.</title>
        <authorList>
            <person name="Goeker M."/>
        </authorList>
    </citation>
    <scope>NUCLEOTIDE SEQUENCE [LARGE SCALE GENOMIC DNA]</scope>
    <source>
        <strain evidence="3 4">DSM 16460</strain>
    </source>
</reference>
<keyword evidence="1" id="KW-0175">Coiled coil</keyword>
<accession>A0ABT9VE83</accession>
<dbReference type="Proteomes" id="UP001224359">
    <property type="component" value="Unassembled WGS sequence"/>
</dbReference>
<dbReference type="PROSITE" id="PS51186">
    <property type="entry name" value="GNAT"/>
    <property type="match status" value="1"/>
</dbReference>
<dbReference type="EMBL" id="JAUSTQ010000004">
    <property type="protein sequence ID" value="MDQ0159241.1"/>
    <property type="molecule type" value="Genomic_DNA"/>
</dbReference>
<evidence type="ECO:0000256" key="1">
    <source>
        <dbReference type="SAM" id="Coils"/>
    </source>
</evidence>
<feature type="coiled-coil region" evidence="1">
    <location>
        <begin position="2"/>
        <end position="29"/>
    </location>
</feature>
<dbReference type="InterPro" id="IPR016181">
    <property type="entry name" value="Acyl_CoA_acyltransferase"/>
</dbReference>
<dbReference type="Pfam" id="PF00583">
    <property type="entry name" value="Acetyltransf_1"/>
    <property type="match status" value="1"/>
</dbReference>
<dbReference type="PANTHER" id="PTHR43072">
    <property type="entry name" value="N-ACETYLTRANSFERASE"/>
    <property type="match status" value="1"/>
</dbReference>
<dbReference type="SUPFAM" id="SSF55729">
    <property type="entry name" value="Acyl-CoA N-acyltransferases (Nat)"/>
    <property type="match status" value="1"/>
</dbReference>
<organism evidence="3 4">
    <name type="scientific">Alkalibacillus salilacus</name>
    <dbReference type="NCBI Taxonomy" id="284582"/>
    <lineage>
        <taxon>Bacteria</taxon>
        <taxon>Bacillati</taxon>
        <taxon>Bacillota</taxon>
        <taxon>Bacilli</taxon>
        <taxon>Bacillales</taxon>
        <taxon>Bacillaceae</taxon>
        <taxon>Alkalibacillus</taxon>
    </lineage>
</organism>
<gene>
    <name evidence="3" type="ORF">J2S77_001205</name>
</gene>
<dbReference type="InterPro" id="IPR000182">
    <property type="entry name" value="GNAT_dom"/>
</dbReference>
<feature type="domain" description="N-acetyltransferase" evidence="2">
    <location>
        <begin position="3"/>
        <end position="168"/>
    </location>
</feature>